<sequence>MDRRRTETLQSQLYVRQWSSESSATAASSSSAMSPSHHHHSRSSSATGISTFKRNQTFAAKAASVRLAQVMASQTANNSDEDEDEDDDDNYNIIDRNYNSSILSARSSSLALAQNFVEENPSFRSTSAGRPLMFIPTTPAVPPSRTSVKTPMPVPPIDPPTYRIKETRFSSDMGQMYLKDTGDQQEASTLRDELDMLQEENENIIEKLRIAEQGYEEAEARAREIEKQVASLGQGVSLEAKLLNRKEAAFRQREAAALRDVKQTRDGVDEEIASLRLDLEKVKTEAAAAVDQLQGTEAEVRALRSMTQRMVLTQGEMEEIVLKRCWLSRYWGLAARHGICADIAASKHEYWSSLAPLPLEVVLSAGQMAKEECLEKGDENPERSKLIQDLNDLTGEGIIESMLSVEMGLKELASLKVEDATVLVLEQQWRANAVRSSVSDIKTPGDPKFMDAFELSPEDSEDVLFKEAWLMYFWRRAEVHGIEEEIAKERLQFWISCSGHSPTSHDAVDVEQGLMELRKLGIEQRLWEASRREIEQDPSIAVA</sequence>
<comment type="caution">
    <text evidence="1">The sequence shown here is derived from an EMBL/GenBank/DDBJ whole genome shotgun (WGS) entry which is preliminary data.</text>
</comment>
<dbReference type="EMBL" id="CM045767">
    <property type="protein sequence ID" value="KAI7996375.1"/>
    <property type="molecule type" value="Genomic_DNA"/>
</dbReference>
<keyword evidence="2" id="KW-1185">Reference proteome</keyword>
<name>A0ACC0G5U5_9ERIC</name>
<protein>
    <submittedName>
        <fullName evidence="1">Coiled-coil domain-containing protein SCD2</fullName>
    </submittedName>
</protein>
<reference evidence="1 2" key="1">
    <citation type="journal article" date="2022" name="Plant J.">
        <title>Chromosome-level genome of Camellia lanceoleosa provides a valuable resource for understanding genome evolution and self-incompatibility.</title>
        <authorList>
            <person name="Gong W."/>
            <person name="Xiao S."/>
            <person name="Wang L."/>
            <person name="Liao Z."/>
            <person name="Chang Y."/>
            <person name="Mo W."/>
            <person name="Hu G."/>
            <person name="Li W."/>
            <person name="Zhao G."/>
            <person name="Zhu H."/>
            <person name="Hu X."/>
            <person name="Ji K."/>
            <person name="Xiang X."/>
            <person name="Song Q."/>
            <person name="Yuan D."/>
            <person name="Jin S."/>
            <person name="Zhang L."/>
        </authorList>
    </citation>
    <scope>NUCLEOTIDE SEQUENCE [LARGE SCALE GENOMIC DNA]</scope>
    <source>
        <strain evidence="1">SQ_2022a</strain>
    </source>
</reference>
<organism evidence="1 2">
    <name type="scientific">Camellia lanceoleosa</name>
    <dbReference type="NCBI Taxonomy" id="1840588"/>
    <lineage>
        <taxon>Eukaryota</taxon>
        <taxon>Viridiplantae</taxon>
        <taxon>Streptophyta</taxon>
        <taxon>Embryophyta</taxon>
        <taxon>Tracheophyta</taxon>
        <taxon>Spermatophyta</taxon>
        <taxon>Magnoliopsida</taxon>
        <taxon>eudicotyledons</taxon>
        <taxon>Gunneridae</taxon>
        <taxon>Pentapetalae</taxon>
        <taxon>asterids</taxon>
        <taxon>Ericales</taxon>
        <taxon>Theaceae</taxon>
        <taxon>Camellia</taxon>
    </lineage>
</organism>
<evidence type="ECO:0000313" key="1">
    <source>
        <dbReference type="EMBL" id="KAI7996375.1"/>
    </source>
</evidence>
<accession>A0ACC0G5U5</accession>
<dbReference type="Proteomes" id="UP001060215">
    <property type="component" value="Chromosome 10"/>
</dbReference>
<proteinExistence type="predicted"/>
<gene>
    <name evidence="1" type="ORF">LOK49_LG10G00058</name>
</gene>
<evidence type="ECO:0000313" key="2">
    <source>
        <dbReference type="Proteomes" id="UP001060215"/>
    </source>
</evidence>